<sequence length="35" mass="3707">MGLVHGAGPAQPLESKGWAKKNLAHFEQRLLAHGG</sequence>
<name>A0A834WA12_9FABA</name>
<gene>
    <name evidence="1" type="ORF">G2W53_032137</name>
</gene>
<evidence type="ECO:0000313" key="1">
    <source>
        <dbReference type="EMBL" id="KAF7811161.1"/>
    </source>
</evidence>
<evidence type="ECO:0000313" key="2">
    <source>
        <dbReference type="Proteomes" id="UP000634136"/>
    </source>
</evidence>
<dbReference type="Proteomes" id="UP000634136">
    <property type="component" value="Unassembled WGS sequence"/>
</dbReference>
<protein>
    <submittedName>
        <fullName evidence="1">Uncharacterized protein</fullName>
    </submittedName>
</protein>
<keyword evidence="2" id="KW-1185">Reference proteome</keyword>
<dbReference type="EMBL" id="JAAIUW010000010">
    <property type="protein sequence ID" value="KAF7811161.1"/>
    <property type="molecule type" value="Genomic_DNA"/>
</dbReference>
<comment type="caution">
    <text evidence="1">The sequence shown here is derived from an EMBL/GenBank/DDBJ whole genome shotgun (WGS) entry which is preliminary data.</text>
</comment>
<dbReference type="AlphaFoldDB" id="A0A834WA12"/>
<organism evidence="1 2">
    <name type="scientific">Senna tora</name>
    <dbReference type="NCBI Taxonomy" id="362788"/>
    <lineage>
        <taxon>Eukaryota</taxon>
        <taxon>Viridiplantae</taxon>
        <taxon>Streptophyta</taxon>
        <taxon>Embryophyta</taxon>
        <taxon>Tracheophyta</taxon>
        <taxon>Spermatophyta</taxon>
        <taxon>Magnoliopsida</taxon>
        <taxon>eudicotyledons</taxon>
        <taxon>Gunneridae</taxon>
        <taxon>Pentapetalae</taxon>
        <taxon>rosids</taxon>
        <taxon>fabids</taxon>
        <taxon>Fabales</taxon>
        <taxon>Fabaceae</taxon>
        <taxon>Caesalpinioideae</taxon>
        <taxon>Cassia clade</taxon>
        <taxon>Senna</taxon>
    </lineage>
</organism>
<reference evidence="1" key="1">
    <citation type="submission" date="2020-09" db="EMBL/GenBank/DDBJ databases">
        <title>Genome-Enabled Discovery of Anthraquinone Biosynthesis in Senna tora.</title>
        <authorList>
            <person name="Kang S.-H."/>
            <person name="Pandey R.P."/>
            <person name="Lee C.-M."/>
            <person name="Sim J.-S."/>
            <person name="Jeong J.-T."/>
            <person name="Choi B.-S."/>
            <person name="Jung M."/>
            <person name="Ginzburg D."/>
            <person name="Zhao K."/>
            <person name="Won S.Y."/>
            <person name="Oh T.-J."/>
            <person name="Yu Y."/>
            <person name="Kim N.-H."/>
            <person name="Lee O.R."/>
            <person name="Lee T.-H."/>
            <person name="Bashyal P."/>
            <person name="Kim T.-S."/>
            <person name="Lee W.-H."/>
            <person name="Kawkins C."/>
            <person name="Kim C.-K."/>
            <person name="Kim J.S."/>
            <person name="Ahn B.O."/>
            <person name="Rhee S.Y."/>
            <person name="Sohng J.K."/>
        </authorList>
    </citation>
    <scope>NUCLEOTIDE SEQUENCE</scope>
    <source>
        <tissue evidence="1">Leaf</tissue>
    </source>
</reference>
<proteinExistence type="predicted"/>
<accession>A0A834WA12</accession>